<dbReference type="SUPFAM" id="SSF49265">
    <property type="entry name" value="Fibronectin type III"/>
    <property type="match status" value="2"/>
</dbReference>
<evidence type="ECO:0000256" key="3">
    <source>
        <dbReference type="ARBA" id="ARBA00022729"/>
    </source>
</evidence>
<protein>
    <recommendedName>
        <fullName evidence="11">Growth hormone/erythropoietin receptor ligand binding domain-containing protein</fullName>
    </recommendedName>
</protein>
<evidence type="ECO:0000256" key="8">
    <source>
        <dbReference type="SAM" id="MobiDB-lite"/>
    </source>
</evidence>
<dbReference type="InParanoid" id="A0A672HC94"/>
<organism evidence="12 13">
    <name type="scientific">Salarias fasciatus</name>
    <name type="common">Jewelled blenny</name>
    <name type="synonym">Blennius fasciatus</name>
    <dbReference type="NCBI Taxonomy" id="181472"/>
    <lineage>
        <taxon>Eukaryota</taxon>
        <taxon>Metazoa</taxon>
        <taxon>Chordata</taxon>
        <taxon>Craniata</taxon>
        <taxon>Vertebrata</taxon>
        <taxon>Euteleostomi</taxon>
        <taxon>Actinopterygii</taxon>
        <taxon>Neopterygii</taxon>
        <taxon>Teleostei</taxon>
        <taxon>Neoteleostei</taxon>
        <taxon>Acanthomorphata</taxon>
        <taxon>Ovalentaria</taxon>
        <taxon>Blenniimorphae</taxon>
        <taxon>Blenniiformes</taxon>
        <taxon>Blennioidei</taxon>
        <taxon>Blenniidae</taxon>
        <taxon>Salariinae</taxon>
        <taxon>Salarias</taxon>
    </lineage>
</organism>
<keyword evidence="2 9" id="KW-0812">Transmembrane</keyword>
<evidence type="ECO:0000256" key="6">
    <source>
        <dbReference type="ARBA" id="ARBA00023170"/>
    </source>
</evidence>
<dbReference type="InterPro" id="IPR003961">
    <property type="entry name" value="FN3_dom"/>
</dbReference>
<keyword evidence="6" id="KW-0675">Receptor</keyword>
<proteinExistence type="predicted"/>
<reference evidence="12" key="2">
    <citation type="submission" date="2025-08" db="UniProtKB">
        <authorList>
            <consortium name="Ensembl"/>
        </authorList>
    </citation>
    <scope>IDENTIFICATION</scope>
</reference>
<keyword evidence="13" id="KW-1185">Reference proteome</keyword>
<feature type="signal peptide" evidence="10">
    <location>
        <begin position="1"/>
        <end position="26"/>
    </location>
</feature>
<feature type="domain" description="Growth hormone/erythropoietin receptor ligand binding" evidence="11">
    <location>
        <begin position="35"/>
        <end position="137"/>
    </location>
</feature>
<evidence type="ECO:0000256" key="10">
    <source>
        <dbReference type="SAM" id="SignalP"/>
    </source>
</evidence>
<evidence type="ECO:0000256" key="9">
    <source>
        <dbReference type="SAM" id="Phobius"/>
    </source>
</evidence>
<dbReference type="Gene3D" id="2.60.40.10">
    <property type="entry name" value="Immunoglobulins"/>
    <property type="match status" value="4"/>
</dbReference>
<evidence type="ECO:0000256" key="2">
    <source>
        <dbReference type="ARBA" id="ARBA00022692"/>
    </source>
</evidence>
<dbReference type="PANTHER" id="PTHR23037">
    <property type="entry name" value="CYTOKINE RECEPTOR"/>
    <property type="match status" value="1"/>
</dbReference>
<keyword evidence="3 10" id="KW-0732">Signal</keyword>
<keyword evidence="5 9" id="KW-0472">Membrane</keyword>
<dbReference type="OMA" id="WTECLAD"/>
<feature type="chain" id="PRO_5025559700" description="Growth hormone/erythropoietin receptor ligand binding domain-containing protein" evidence="10">
    <location>
        <begin position="27"/>
        <end position="634"/>
    </location>
</feature>
<evidence type="ECO:0000256" key="5">
    <source>
        <dbReference type="ARBA" id="ARBA00023136"/>
    </source>
</evidence>
<comment type="subcellular location">
    <subcellularLocation>
        <location evidence="1">Membrane</location>
        <topology evidence="1">Single-pass type I membrane protein</topology>
    </subcellularLocation>
</comment>
<feature type="transmembrane region" description="Helical" evidence="9">
    <location>
        <begin position="432"/>
        <end position="457"/>
    </location>
</feature>
<gene>
    <name evidence="12" type="primary">mpl</name>
</gene>
<evidence type="ECO:0000313" key="13">
    <source>
        <dbReference type="Proteomes" id="UP000472267"/>
    </source>
</evidence>
<accession>A0A672HC94</accession>
<dbReference type="Proteomes" id="UP000472267">
    <property type="component" value="Chromosome 23"/>
</dbReference>
<dbReference type="AlphaFoldDB" id="A0A672HC94"/>
<dbReference type="InterPro" id="IPR036116">
    <property type="entry name" value="FN3_sf"/>
</dbReference>
<reference evidence="12" key="1">
    <citation type="submission" date="2019-06" db="EMBL/GenBank/DDBJ databases">
        <authorList>
            <consortium name="Wellcome Sanger Institute Data Sharing"/>
        </authorList>
    </citation>
    <scope>NUCLEOTIDE SEQUENCE [LARGE SCALE GENOMIC DNA]</scope>
</reference>
<evidence type="ECO:0000259" key="11">
    <source>
        <dbReference type="Pfam" id="PF09067"/>
    </source>
</evidence>
<dbReference type="CTD" id="4352"/>
<dbReference type="GO" id="GO:0004896">
    <property type="term" value="F:cytokine receptor activity"/>
    <property type="evidence" value="ECO:0007669"/>
    <property type="project" value="TreeGrafter"/>
</dbReference>
<evidence type="ECO:0000256" key="7">
    <source>
        <dbReference type="ARBA" id="ARBA00023180"/>
    </source>
</evidence>
<dbReference type="GO" id="GO:0009897">
    <property type="term" value="C:external side of plasma membrane"/>
    <property type="evidence" value="ECO:0007669"/>
    <property type="project" value="TreeGrafter"/>
</dbReference>
<evidence type="ECO:0000256" key="1">
    <source>
        <dbReference type="ARBA" id="ARBA00004479"/>
    </source>
</evidence>
<reference evidence="12" key="3">
    <citation type="submission" date="2025-09" db="UniProtKB">
        <authorList>
            <consortium name="Ensembl"/>
        </authorList>
    </citation>
    <scope>IDENTIFICATION</scope>
</reference>
<dbReference type="Ensembl" id="ENSSFAT00005027857.1">
    <property type="protein sequence ID" value="ENSSFAP00005026818.1"/>
    <property type="gene ID" value="ENSSFAG00005013734.1"/>
</dbReference>
<feature type="region of interest" description="Disordered" evidence="8">
    <location>
        <begin position="516"/>
        <end position="544"/>
    </location>
</feature>
<evidence type="ECO:0000256" key="4">
    <source>
        <dbReference type="ARBA" id="ARBA00022989"/>
    </source>
</evidence>
<dbReference type="InterPro" id="IPR015152">
    <property type="entry name" value="Growth/epo_recpt_lig-bind"/>
</dbReference>
<dbReference type="CDD" id="cd00063">
    <property type="entry name" value="FN3"/>
    <property type="match status" value="1"/>
</dbReference>
<dbReference type="PANTHER" id="PTHR23037:SF34">
    <property type="entry name" value="THROMBOPOIETIN RECEPTOR ISOFORM X1"/>
    <property type="match status" value="1"/>
</dbReference>
<sequence length="634" mass="71095">MESLCRLKILLFNLWIQAGVVPGIHGSSGVANHLSKEDVLLLKDEQDPKCFTRTHEDFTCFFENSENKTYDLLYTLARSLGPSNYKCEMSTQRTEKRTFLHICSFPSTDVFLYTDIHLQVVEHNTNKTLHARTVTVDDHVLLEPPFNVSLHPNGQVGQLKVLWHTKVPKYLEWDMMHRIQYSSRTFVKKIKESKDDRTLKSLVTGEVIDVQVGIKCPSDRGHWSSWSRPVQAVVPQSTDDISMECYTSDLNSVSCEWNGTRYGAEDEYKFFYKTCLRDSWSCTEWTECLDDETLTNLCTFTGDVYRTVKVKLTSTSAATSRTFYSEEFTLNNSIKTSPPSRLTGAIMNNQLCLKWEAPLALRLPHLEYEVDCQIGGGVGLKLKRGPEAEACVKVPAGQHYSVRVRAKPRGASGHWSSWSQVLTGGMPSDTGLWFMLCIPVSLLMITIIVMSVFPAYLSKLKQYFWPPVPNLDKVLQGFLTEINRQTWDPPNTAKQCFEETTSSVVEVMSEDEVSALGKQSEESTELLSAEGSSSGTEQVDGSPGTEVFPNYVTLNEDCVVLCPQGNNYVYEQFREKGEPAAGEELLQTSSDDSSLGVDYLNYSYVPQAEPADRLSCKVAGQSGSGNLYTNSPCS</sequence>
<dbReference type="RefSeq" id="XP_029938980.1">
    <property type="nucleotide sequence ID" value="XM_030083120.1"/>
</dbReference>
<dbReference type="OrthoDB" id="8608526at2759"/>
<evidence type="ECO:0000313" key="12">
    <source>
        <dbReference type="Ensembl" id="ENSSFAP00005026818.1"/>
    </source>
</evidence>
<dbReference type="Pfam" id="PF09067">
    <property type="entry name" value="EpoR_lig-bind"/>
    <property type="match status" value="1"/>
</dbReference>
<dbReference type="GeneID" id="115381627"/>
<name>A0A672HC94_SALFA</name>
<keyword evidence="7" id="KW-0325">Glycoprotein</keyword>
<feature type="compositionally biased region" description="Polar residues" evidence="8">
    <location>
        <begin position="530"/>
        <end position="539"/>
    </location>
</feature>
<keyword evidence="4 9" id="KW-1133">Transmembrane helix</keyword>
<dbReference type="InterPro" id="IPR013783">
    <property type="entry name" value="Ig-like_fold"/>
</dbReference>